<accession>A0A8H4ETL2</accession>
<evidence type="ECO:0000313" key="2">
    <source>
        <dbReference type="Proteomes" id="UP000439903"/>
    </source>
</evidence>
<dbReference type="OrthoDB" id="2395414at2759"/>
<dbReference type="Gene3D" id="3.30.40.10">
    <property type="entry name" value="Zinc/RING finger domain, C3HC4 (zinc finger)"/>
    <property type="match status" value="1"/>
</dbReference>
<protein>
    <recommendedName>
        <fullName evidence="3">RING-type domain-containing protein</fullName>
    </recommendedName>
</protein>
<sequence length="263" mass="29979">MTTNISCLETFALNILKNLSPNKIASNVNVTELDPCTLCNQELFLICGHIFHRNCIESSIKISSKCPKQNCKKEIESVVDIMPGSQDLDLMIMSPTTFKSPIITQKSDISKKCTGDYLLFPNKLSNKKTKHVKKELLTLKKLLKELSTEPTHAETQNEIINQEVITTYYLFGKALIDRYEYYKTNNPKHTAQALVNKEISEQLPTTISNTLLRKRKERAQKIYNLFSEIGENKIQHIKSISALSISKLSQDEIDTILVHFSQK</sequence>
<dbReference type="InterPro" id="IPR013083">
    <property type="entry name" value="Znf_RING/FYVE/PHD"/>
</dbReference>
<evidence type="ECO:0008006" key="3">
    <source>
        <dbReference type="Google" id="ProtNLM"/>
    </source>
</evidence>
<organism evidence="1 2">
    <name type="scientific">Gigaspora margarita</name>
    <dbReference type="NCBI Taxonomy" id="4874"/>
    <lineage>
        <taxon>Eukaryota</taxon>
        <taxon>Fungi</taxon>
        <taxon>Fungi incertae sedis</taxon>
        <taxon>Mucoromycota</taxon>
        <taxon>Glomeromycotina</taxon>
        <taxon>Glomeromycetes</taxon>
        <taxon>Diversisporales</taxon>
        <taxon>Gigasporaceae</taxon>
        <taxon>Gigaspora</taxon>
    </lineage>
</organism>
<dbReference type="Proteomes" id="UP000439903">
    <property type="component" value="Unassembled WGS sequence"/>
</dbReference>
<proteinExistence type="predicted"/>
<dbReference type="EMBL" id="WTPW01000066">
    <property type="protein sequence ID" value="KAF0552455.1"/>
    <property type="molecule type" value="Genomic_DNA"/>
</dbReference>
<dbReference type="AlphaFoldDB" id="A0A8H4ETL2"/>
<gene>
    <name evidence="1" type="ORF">F8M41_021773</name>
</gene>
<name>A0A8H4ETL2_GIGMA</name>
<comment type="caution">
    <text evidence="1">The sequence shown here is derived from an EMBL/GenBank/DDBJ whole genome shotgun (WGS) entry which is preliminary data.</text>
</comment>
<dbReference type="SUPFAM" id="SSF57850">
    <property type="entry name" value="RING/U-box"/>
    <property type="match status" value="1"/>
</dbReference>
<reference evidence="1 2" key="1">
    <citation type="journal article" date="2019" name="Environ. Microbiol.">
        <title>At the nexus of three kingdoms: the genome of the mycorrhizal fungus Gigaspora margarita provides insights into plant, endobacterial and fungal interactions.</title>
        <authorList>
            <person name="Venice F."/>
            <person name="Ghignone S."/>
            <person name="Salvioli di Fossalunga A."/>
            <person name="Amselem J."/>
            <person name="Novero M."/>
            <person name="Xianan X."/>
            <person name="Sedzielewska Toro K."/>
            <person name="Morin E."/>
            <person name="Lipzen A."/>
            <person name="Grigoriev I.V."/>
            <person name="Henrissat B."/>
            <person name="Martin F.M."/>
            <person name="Bonfante P."/>
        </authorList>
    </citation>
    <scope>NUCLEOTIDE SEQUENCE [LARGE SCALE GENOMIC DNA]</scope>
    <source>
        <strain evidence="1 2">BEG34</strain>
    </source>
</reference>
<keyword evidence="2" id="KW-1185">Reference proteome</keyword>
<evidence type="ECO:0000313" key="1">
    <source>
        <dbReference type="EMBL" id="KAF0552455.1"/>
    </source>
</evidence>